<dbReference type="VEuPathDB" id="VectorBase:AALFPA_078256"/>
<feature type="transmembrane region" description="Helical" evidence="2">
    <location>
        <begin position="84"/>
        <end position="107"/>
    </location>
</feature>
<proteinExistence type="predicted"/>
<feature type="signal peptide" evidence="3">
    <location>
        <begin position="1"/>
        <end position="21"/>
    </location>
</feature>
<feature type="chain" id="PRO_5012145266" description="Protein grindelwald" evidence="3">
    <location>
        <begin position="22"/>
        <end position="236"/>
    </location>
</feature>
<evidence type="ECO:0000256" key="3">
    <source>
        <dbReference type="SAM" id="SignalP"/>
    </source>
</evidence>
<accession>A0A1W7R593</accession>
<reference evidence="4" key="1">
    <citation type="submission" date="2016-03" db="EMBL/GenBank/DDBJ databases">
        <title>RNAseq analyses of the sensorial organs of adult female Aedes albopictus.</title>
        <authorList>
            <person name="Fabrizio L."/>
            <person name="Ribeiro J.M."/>
            <person name="Arca B."/>
        </authorList>
    </citation>
    <scope>NUCLEOTIDE SEQUENCE</scope>
</reference>
<protein>
    <recommendedName>
        <fullName evidence="5">Protein grindelwald</fullName>
    </recommendedName>
</protein>
<evidence type="ECO:0000256" key="1">
    <source>
        <dbReference type="SAM" id="MobiDB-lite"/>
    </source>
</evidence>
<name>A0A1W7R593_AEDAL</name>
<keyword evidence="2" id="KW-1133">Transmembrane helix</keyword>
<evidence type="ECO:0008006" key="5">
    <source>
        <dbReference type="Google" id="ProtNLM"/>
    </source>
</evidence>
<dbReference type="AlphaFoldDB" id="A0A1W7R593"/>
<organism evidence="4">
    <name type="scientific">Aedes albopictus</name>
    <name type="common">Asian tiger mosquito</name>
    <name type="synonym">Stegomyia albopicta</name>
    <dbReference type="NCBI Taxonomy" id="7160"/>
    <lineage>
        <taxon>Eukaryota</taxon>
        <taxon>Metazoa</taxon>
        <taxon>Ecdysozoa</taxon>
        <taxon>Arthropoda</taxon>
        <taxon>Hexapoda</taxon>
        <taxon>Insecta</taxon>
        <taxon>Pterygota</taxon>
        <taxon>Neoptera</taxon>
        <taxon>Endopterygota</taxon>
        <taxon>Diptera</taxon>
        <taxon>Nematocera</taxon>
        <taxon>Culicoidea</taxon>
        <taxon>Culicidae</taxon>
        <taxon>Culicinae</taxon>
        <taxon>Aedini</taxon>
        <taxon>Aedes</taxon>
        <taxon>Stegomyia</taxon>
    </lineage>
</organism>
<dbReference type="EMBL" id="GEHC01001298">
    <property type="protein sequence ID" value="JAV46347.1"/>
    <property type="molecule type" value="Transcribed_RNA"/>
</dbReference>
<feature type="compositionally biased region" description="Polar residues" evidence="1">
    <location>
        <begin position="147"/>
        <end position="159"/>
    </location>
</feature>
<evidence type="ECO:0000313" key="4">
    <source>
        <dbReference type="EMBL" id="JAV46347.1"/>
    </source>
</evidence>
<keyword evidence="3" id="KW-0732">Signal</keyword>
<feature type="region of interest" description="Disordered" evidence="1">
    <location>
        <begin position="132"/>
        <end position="163"/>
    </location>
</feature>
<keyword evidence="2" id="KW-0812">Transmembrane</keyword>
<evidence type="ECO:0000256" key="2">
    <source>
        <dbReference type="SAM" id="Phobius"/>
    </source>
</evidence>
<sequence length="236" mass="26554">MAVKAVWCSAWVLLLTFSVLAMPVALEQCHDDKPCPEDEYCDQHSFNCSPCSEICSSAVTRVDCNKKCKDYLILQRIATLENNFYTTIIVYAIILLLLAVTVVVIVVRWCRKSNHFSWSFLKRLLAREKSNPPTMEYTHENPHTKSPKLSTRSGSNSTALPPLPQVATISPPSTYMGSDGASVQTVTTPISGRYPAEDWRENHAYDNGGLVVTPTENTYEYVEAKMNMRRQLPFPN</sequence>
<dbReference type="VEuPathDB" id="VectorBase:AALC636_014184"/>
<keyword evidence="2" id="KW-0472">Membrane</keyword>